<dbReference type="Gene3D" id="1.10.287.70">
    <property type="match status" value="1"/>
</dbReference>
<comment type="caution">
    <text evidence="3">The sequence shown here is derived from an EMBL/GenBank/DDBJ whole genome shotgun (WGS) entry which is preliminary data.</text>
</comment>
<gene>
    <name evidence="3" type="ORF">TRFO_14316</name>
</gene>
<feature type="transmembrane region" description="Helical" evidence="1">
    <location>
        <begin position="291"/>
        <end position="316"/>
    </location>
</feature>
<feature type="transmembrane region" description="Helical" evidence="1">
    <location>
        <begin position="228"/>
        <end position="248"/>
    </location>
</feature>
<dbReference type="PANTHER" id="PTHR10153">
    <property type="entry name" value="SMALL CONDUCTANCE CALCIUM-ACTIVATED POTASSIUM CHANNEL"/>
    <property type="match status" value="1"/>
</dbReference>
<dbReference type="EMBL" id="MLAK01000261">
    <property type="protein sequence ID" value="OHT15153.1"/>
    <property type="molecule type" value="Genomic_DNA"/>
</dbReference>
<dbReference type="GO" id="GO:0016286">
    <property type="term" value="F:small conductance calcium-activated potassium channel activity"/>
    <property type="evidence" value="ECO:0007669"/>
    <property type="project" value="InterPro"/>
</dbReference>
<reference evidence="3" key="1">
    <citation type="submission" date="2016-10" db="EMBL/GenBank/DDBJ databases">
        <authorList>
            <person name="Benchimol M."/>
            <person name="Almeida L.G."/>
            <person name="Vasconcelos A.T."/>
            <person name="Perreira-Neves A."/>
            <person name="Rosa I.A."/>
            <person name="Tasca T."/>
            <person name="Bogo M.R."/>
            <person name="de Souza W."/>
        </authorList>
    </citation>
    <scope>NUCLEOTIDE SEQUENCE [LARGE SCALE GENOMIC DNA]</scope>
    <source>
        <strain evidence="3">K</strain>
    </source>
</reference>
<accession>A0A1J4KV14</accession>
<dbReference type="InterPro" id="IPR015449">
    <property type="entry name" value="K_chnl_Ca-activ_SK"/>
</dbReference>
<feature type="transmembrane region" description="Helical" evidence="1">
    <location>
        <begin position="98"/>
        <end position="119"/>
    </location>
</feature>
<dbReference type="VEuPathDB" id="TrichDB:TRFO_14316"/>
<sequence length="436" mass="50420">MLPKNIDFDEKNEILTNEKLIRLTNSSTSAMDGSQFDAQLFHRRKYEMLYANIIHHRQRLFQQSYITLMIVLNLLVIILTIFRNELIIEKKEYQTSRMVISILCTCISVVSIVIIILRFSLLKQNYNSKFTMNLHFFRYLTFKRKWIQFLLEIIINTIHPFPFVDNGMKYITMLVFLRLYPLFWGVTYFSRIYRNRDEVQKAIETMGGYKMPKFNVFLAFKEMMHTHAIISLIGISVIVIPSYAYILYNSEKNIGNSTVSRFPPTIYWGIITLTTVGYGDIHPSENNPPGMVIACVAALTGTLIISMLSAVISSALSLSESEKVASQAAHRIVLQNQLRLISAQMIQTAVRLRRKPKNIKLKKNFYRLAIIKNQLNEQLKSQMGYSDSFIAADAITELFEFTGAQEQKYKGILEKILNIRKQVAITTNVFGVVRQK</sequence>
<dbReference type="Pfam" id="PF07885">
    <property type="entry name" value="Ion_trans_2"/>
    <property type="match status" value="1"/>
</dbReference>
<name>A0A1J4KV14_9EUKA</name>
<keyword evidence="1" id="KW-1133">Transmembrane helix</keyword>
<keyword evidence="1" id="KW-0472">Membrane</keyword>
<dbReference type="OrthoDB" id="10025005at2759"/>
<keyword evidence="1" id="KW-0812">Transmembrane</keyword>
<dbReference type="GeneID" id="94832444"/>
<dbReference type="GO" id="GO:0016020">
    <property type="term" value="C:membrane"/>
    <property type="evidence" value="ECO:0007669"/>
    <property type="project" value="InterPro"/>
</dbReference>
<feature type="transmembrane region" description="Helical" evidence="1">
    <location>
        <begin position="65"/>
        <end position="82"/>
    </location>
</feature>
<dbReference type="InterPro" id="IPR013099">
    <property type="entry name" value="K_chnl_dom"/>
</dbReference>
<keyword evidence="4" id="KW-1185">Reference proteome</keyword>
<feature type="transmembrane region" description="Helical" evidence="1">
    <location>
        <begin position="170"/>
        <end position="189"/>
    </location>
</feature>
<evidence type="ECO:0000256" key="1">
    <source>
        <dbReference type="SAM" id="Phobius"/>
    </source>
</evidence>
<dbReference type="Proteomes" id="UP000179807">
    <property type="component" value="Unassembled WGS sequence"/>
</dbReference>
<evidence type="ECO:0000259" key="2">
    <source>
        <dbReference type="Pfam" id="PF07885"/>
    </source>
</evidence>
<proteinExistence type="predicted"/>
<feature type="domain" description="Potassium channel" evidence="2">
    <location>
        <begin position="244"/>
        <end position="316"/>
    </location>
</feature>
<organism evidence="3 4">
    <name type="scientific">Tritrichomonas foetus</name>
    <dbReference type="NCBI Taxonomy" id="1144522"/>
    <lineage>
        <taxon>Eukaryota</taxon>
        <taxon>Metamonada</taxon>
        <taxon>Parabasalia</taxon>
        <taxon>Tritrichomonadida</taxon>
        <taxon>Tritrichomonadidae</taxon>
        <taxon>Tritrichomonas</taxon>
    </lineage>
</organism>
<dbReference type="RefSeq" id="XP_068368289.1">
    <property type="nucleotide sequence ID" value="XM_068497740.1"/>
</dbReference>
<protein>
    <recommendedName>
        <fullName evidence="2">Potassium channel domain-containing protein</fullName>
    </recommendedName>
</protein>
<evidence type="ECO:0000313" key="3">
    <source>
        <dbReference type="EMBL" id="OHT15153.1"/>
    </source>
</evidence>
<evidence type="ECO:0000313" key="4">
    <source>
        <dbReference type="Proteomes" id="UP000179807"/>
    </source>
</evidence>
<dbReference type="PRINTS" id="PR00169">
    <property type="entry name" value="KCHANNEL"/>
</dbReference>
<dbReference type="SUPFAM" id="SSF81324">
    <property type="entry name" value="Voltage-gated potassium channels"/>
    <property type="match status" value="1"/>
</dbReference>
<dbReference type="AlphaFoldDB" id="A0A1J4KV14"/>